<evidence type="ECO:0000256" key="6">
    <source>
        <dbReference type="SAM" id="Phobius"/>
    </source>
</evidence>
<dbReference type="OrthoDB" id="384742at2"/>
<comment type="subcellular location">
    <subcellularLocation>
        <location evidence="1">Membrane</location>
        <topology evidence="1">Multi-pass membrane protein</topology>
    </subcellularLocation>
</comment>
<evidence type="ECO:0000313" key="8">
    <source>
        <dbReference type="EMBL" id="SHI20860.1"/>
    </source>
</evidence>
<keyword evidence="9" id="KW-1185">Reference proteome</keyword>
<reference evidence="8 9" key="1">
    <citation type="submission" date="2016-11" db="EMBL/GenBank/DDBJ databases">
        <authorList>
            <person name="Jaros S."/>
            <person name="Januszkiewicz K."/>
            <person name="Wedrychowicz H."/>
        </authorList>
    </citation>
    <scope>NUCLEOTIDE SEQUENCE [LARGE SCALE GENOMIC DNA]</scope>
    <source>
        <strain evidence="8 9">DSM 10068</strain>
    </source>
</reference>
<evidence type="ECO:0000313" key="9">
    <source>
        <dbReference type="Proteomes" id="UP000183995"/>
    </source>
</evidence>
<proteinExistence type="inferred from homology"/>
<name>A0A1M5Z9G3_9FIRM</name>
<dbReference type="InterPro" id="IPR007267">
    <property type="entry name" value="GtrA_DPMS_TM"/>
</dbReference>
<feature type="transmembrane region" description="Helical" evidence="6">
    <location>
        <begin position="48"/>
        <end position="65"/>
    </location>
</feature>
<feature type="transmembrane region" description="Helical" evidence="6">
    <location>
        <begin position="21"/>
        <end position="42"/>
    </location>
</feature>
<dbReference type="GO" id="GO:0005886">
    <property type="term" value="C:plasma membrane"/>
    <property type="evidence" value="ECO:0007669"/>
    <property type="project" value="TreeGrafter"/>
</dbReference>
<keyword evidence="5 6" id="KW-0472">Membrane</keyword>
<evidence type="ECO:0000256" key="5">
    <source>
        <dbReference type="ARBA" id="ARBA00023136"/>
    </source>
</evidence>
<organism evidence="8 9">
    <name type="scientific">Sporobacter termitidis DSM 10068</name>
    <dbReference type="NCBI Taxonomy" id="1123282"/>
    <lineage>
        <taxon>Bacteria</taxon>
        <taxon>Bacillati</taxon>
        <taxon>Bacillota</taxon>
        <taxon>Clostridia</taxon>
        <taxon>Eubacteriales</taxon>
        <taxon>Oscillospiraceae</taxon>
        <taxon>Sporobacter</taxon>
    </lineage>
</organism>
<dbReference type="RefSeq" id="WP_073081775.1">
    <property type="nucleotide sequence ID" value="NZ_FQXV01000015.1"/>
</dbReference>
<feature type="transmembrane region" description="Helical" evidence="6">
    <location>
        <begin position="110"/>
        <end position="127"/>
    </location>
</feature>
<dbReference type="InterPro" id="IPR051401">
    <property type="entry name" value="GtrA_CellWall_Glycosyl"/>
</dbReference>
<evidence type="ECO:0000259" key="7">
    <source>
        <dbReference type="Pfam" id="PF04138"/>
    </source>
</evidence>
<dbReference type="Pfam" id="PF04138">
    <property type="entry name" value="GtrA_DPMS_TM"/>
    <property type="match status" value="1"/>
</dbReference>
<comment type="similarity">
    <text evidence="2">Belongs to the GtrA family.</text>
</comment>
<dbReference type="GO" id="GO:0000271">
    <property type="term" value="P:polysaccharide biosynthetic process"/>
    <property type="evidence" value="ECO:0007669"/>
    <property type="project" value="InterPro"/>
</dbReference>
<evidence type="ECO:0000256" key="2">
    <source>
        <dbReference type="ARBA" id="ARBA00009399"/>
    </source>
</evidence>
<dbReference type="PANTHER" id="PTHR38459">
    <property type="entry name" value="PROPHAGE BACTOPRENOL-LINKED GLUCOSE TRANSLOCASE HOMOLOG"/>
    <property type="match status" value="1"/>
</dbReference>
<feature type="transmembrane region" description="Helical" evidence="6">
    <location>
        <begin position="77"/>
        <end position="98"/>
    </location>
</feature>
<evidence type="ECO:0000256" key="1">
    <source>
        <dbReference type="ARBA" id="ARBA00004141"/>
    </source>
</evidence>
<evidence type="ECO:0000256" key="3">
    <source>
        <dbReference type="ARBA" id="ARBA00022692"/>
    </source>
</evidence>
<dbReference type="EMBL" id="FQXV01000015">
    <property type="protein sequence ID" value="SHI20860.1"/>
    <property type="molecule type" value="Genomic_DNA"/>
</dbReference>
<sequence length="155" mass="17640">MAEKPTQALTAKQYAVQFIKFTLFSISAGVIQILSFTALGQLTALNYWPKYLVALVLSVLYNFTLNRRFTFRSVTNFPLAMIKVAGYYAVFTPLSTWWGDKLTGRGWNEFLVLFGTMVINFITEFLFDRFVVFRNSINTNEQAQRQTGTGASNTD</sequence>
<dbReference type="AlphaFoldDB" id="A0A1M5Z9G3"/>
<feature type="domain" description="GtrA/DPMS transmembrane" evidence="7">
    <location>
        <begin position="20"/>
        <end position="133"/>
    </location>
</feature>
<keyword evidence="3 6" id="KW-0812">Transmembrane</keyword>
<dbReference type="Proteomes" id="UP000183995">
    <property type="component" value="Unassembled WGS sequence"/>
</dbReference>
<evidence type="ECO:0000256" key="4">
    <source>
        <dbReference type="ARBA" id="ARBA00022989"/>
    </source>
</evidence>
<gene>
    <name evidence="8" type="ORF">SAMN02745823_03414</name>
</gene>
<dbReference type="PANTHER" id="PTHR38459:SF1">
    <property type="entry name" value="PROPHAGE BACTOPRENOL-LINKED GLUCOSE TRANSLOCASE HOMOLOG"/>
    <property type="match status" value="1"/>
</dbReference>
<dbReference type="STRING" id="1123282.SAMN02745823_03414"/>
<accession>A0A1M5Z9G3</accession>
<keyword evidence="4 6" id="KW-1133">Transmembrane helix</keyword>
<protein>
    <submittedName>
        <fullName evidence="8">Putative flippase GtrA (Transmembrane translocase of bactoprenol-linked glucose)</fullName>
    </submittedName>
</protein>